<evidence type="ECO:0000259" key="2">
    <source>
        <dbReference type="Pfam" id="PF14289"/>
    </source>
</evidence>
<dbReference type="Proteomes" id="UP000182257">
    <property type="component" value="Unassembled WGS sequence"/>
</dbReference>
<sequence length="257" mass="28902">MNKIFYALLTAVTFASCAESYNIQGSTSVSALDGSKLYLKTMVNDELKNLDSCDVVHGKFKFAGLLDTIKMASLYMDDEPLMMPVVIEQGDIEIHIDNTNRTVSGSPLNEKLYEFMKRHDQLGNELNELSHKQSQMLLEGIDENVINRQLSAEANRIAMQEDSLVTNFIVENFDNVLGPGVFMMITGNYQYPVLTPQIEDIMSKATKKFKADPYVKQYYQVANEIQARQNGLVEDVKPTPAPAQENNETPDSTRNAR</sequence>
<dbReference type="PROSITE" id="PS51257">
    <property type="entry name" value="PROKAR_LIPOPROTEIN"/>
    <property type="match status" value="1"/>
</dbReference>
<evidence type="ECO:0000313" key="3">
    <source>
        <dbReference type="EMBL" id="SEA59557.1"/>
    </source>
</evidence>
<evidence type="ECO:0000256" key="1">
    <source>
        <dbReference type="SAM" id="MobiDB-lite"/>
    </source>
</evidence>
<dbReference type="RefSeq" id="WP_074761335.1">
    <property type="nucleotide sequence ID" value="NZ_FNRF01000003.1"/>
</dbReference>
<dbReference type="EMBL" id="FNRF01000003">
    <property type="protein sequence ID" value="SEA59557.1"/>
    <property type="molecule type" value="Genomic_DNA"/>
</dbReference>
<name>A0A1H4CGQ6_XYLRU</name>
<dbReference type="InterPro" id="IPR025380">
    <property type="entry name" value="DUF4369"/>
</dbReference>
<dbReference type="OrthoDB" id="1080386at2"/>
<reference evidence="3 4" key="1">
    <citation type="submission" date="2016-10" db="EMBL/GenBank/DDBJ databases">
        <authorList>
            <person name="de Groot N.N."/>
        </authorList>
    </citation>
    <scope>NUCLEOTIDE SEQUENCE [LARGE SCALE GENOMIC DNA]</scope>
    <source>
        <strain evidence="3 4">D31d</strain>
    </source>
</reference>
<protein>
    <recommendedName>
        <fullName evidence="2">DUF4369 domain-containing protein</fullName>
    </recommendedName>
</protein>
<organism evidence="3 4">
    <name type="scientific">Xylanibacter ruminicola</name>
    <name type="common">Prevotella ruminicola</name>
    <dbReference type="NCBI Taxonomy" id="839"/>
    <lineage>
        <taxon>Bacteria</taxon>
        <taxon>Pseudomonadati</taxon>
        <taxon>Bacteroidota</taxon>
        <taxon>Bacteroidia</taxon>
        <taxon>Bacteroidales</taxon>
        <taxon>Prevotellaceae</taxon>
        <taxon>Xylanibacter</taxon>
    </lineage>
</organism>
<feature type="domain" description="DUF4369" evidence="2">
    <location>
        <begin position="21"/>
        <end position="112"/>
    </location>
</feature>
<accession>A0A1H4CGQ6</accession>
<gene>
    <name evidence="3" type="ORF">SAMN05216462_1956</name>
</gene>
<evidence type="ECO:0000313" key="4">
    <source>
        <dbReference type="Proteomes" id="UP000182257"/>
    </source>
</evidence>
<dbReference type="Pfam" id="PF14289">
    <property type="entry name" value="DUF4369"/>
    <property type="match status" value="1"/>
</dbReference>
<proteinExistence type="predicted"/>
<feature type="region of interest" description="Disordered" evidence="1">
    <location>
        <begin position="230"/>
        <end position="257"/>
    </location>
</feature>
<feature type="compositionally biased region" description="Polar residues" evidence="1">
    <location>
        <begin position="244"/>
        <end position="257"/>
    </location>
</feature>
<dbReference type="AlphaFoldDB" id="A0A1H4CGQ6"/>